<dbReference type="PANTHER" id="PTHR24243">
    <property type="entry name" value="G-PROTEIN COUPLED RECEPTOR"/>
    <property type="match status" value="1"/>
</dbReference>
<keyword evidence="4" id="KW-0297">G-protein coupled receptor</keyword>
<accession>A0AAV2IIS6</accession>
<dbReference type="PROSITE" id="PS50262">
    <property type="entry name" value="G_PROTEIN_RECEP_F1_2"/>
    <property type="match status" value="1"/>
</dbReference>
<feature type="transmembrane region" description="Helical" evidence="8">
    <location>
        <begin position="31"/>
        <end position="52"/>
    </location>
</feature>
<evidence type="ECO:0000256" key="8">
    <source>
        <dbReference type="SAM" id="Phobius"/>
    </source>
</evidence>
<dbReference type="AlphaFoldDB" id="A0AAV2IIS6"/>
<dbReference type="SUPFAM" id="SSF81321">
    <property type="entry name" value="Family A G protein-coupled receptor-like"/>
    <property type="match status" value="1"/>
</dbReference>
<evidence type="ECO:0000259" key="9">
    <source>
        <dbReference type="PROSITE" id="PS50262"/>
    </source>
</evidence>
<evidence type="ECO:0000313" key="10">
    <source>
        <dbReference type="EMBL" id="CAL1545511.1"/>
    </source>
</evidence>
<evidence type="ECO:0000313" key="11">
    <source>
        <dbReference type="Proteomes" id="UP001497497"/>
    </source>
</evidence>
<evidence type="ECO:0000256" key="6">
    <source>
        <dbReference type="ARBA" id="ARBA00023170"/>
    </source>
</evidence>
<feature type="transmembrane region" description="Helical" evidence="8">
    <location>
        <begin position="229"/>
        <end position="252"/>
    </location>
</feature>
<comment type="subcellular location">
    <subcellularLocation>
        <location evidence="1">Membrane</location>
        <topology evidence="1">Multi-pass membrane protein</topology>
    </subcellularLocation>
</comment>
<evidence type="ECO:0000256" key="2">
    <source>
        <dbReference type="ARBA" id="ARBA00022692"/>
    </source>
</evidence>
<dbReference type="Proteomes" id="UP001497497">
    <property type="component" value="Unassembled WGS sequence"/>
</dbReference>
<sequence length="299" mass="34111">MKIYMWVFCGIGIPANILTFVTISKFQFRGVASFLVCLLVVIDSVALVAKLIEMQIIAHKVSLGQFGCKTIHVPSVTLTAISNWTVILICLERYVAVCKPFKRRIWITDKRCKAAVTLISSILTVTFVSLYFIFIDIDSTGFCFVIHLTENSFYWVQFIISIAVPLIVTTVLTIAVIKTYFNARRRRLRVLIDKRNGQTDHLAERQNQTVVSSAESMEKILSLLMMSSVLLYFVINLPFCVHALVIGPLYNYNLDSFSGLINDIFFILMDSSHVLNFFLYFVFVSGFRRNVCKLFRSIC</sequence>
<dbReference type="InterPro" id="IPR000276">
    <property type="entry name" value="GPCR_Rhodpsn"/>
</dbReference>
<feature type="transmembrane region" description="Helical" evidence="8">
    <location>
        <begin position="6"/>
        <end position="24"/>
    </location>
</feature>
<evidence type="ECO:0000256" key="4">
    <source>
        <dbReference type="ARBA" id="ARBA00023040"/>
    </source>
</evidence>
<feature type="transmembrane region" description="Helical" evidence="8">
    <location>
        <begin position="154"/>
        <end position="177"/>
    </location>
</feature>
<evidence type="ECO:0000256" key="1">
    <source>
        <dbReference type="ARBA" id="ARBA00004141"/>
    </source>
</evidence>
<gene>
    <name evidence="10" type="ORF">GSLYS_00018994001</name>
</gene>
<dbReference type="Gene3D" id="1.20.1070.10">
    <property type="entry name" value="Rhodopsin 7-helix transmembrane proteins"/>
    <property type="match status" value="1"/>
</dbReference>
<keyword evidence="5 8" id="KW-0472">Membrane</keyword>
<keyword evidence="2 8" id="KW-0812">Transmembrane</keyword>
<reference evidence="10 11" key="1">
    <citation type="submission" date="2024-04" db="EMBL/GenBank/DDBJ databases">
        <authorList>
            <consortium name="Genoscope - CEA"/>
            <person name="William W."/>
        </authorList>
    </citation>
    <scope>NUCLEOTIDE SEQUENCE [LARGE SCALE GENOMIC DNA]</scope>
</reference>
<dbReference type="GO" id="GO:0004930">
    <property type="term" value="F:G protein-coupled receptor activity"/>
    <property type="evidence" value="ECO:0007669"/>
    <property type="project" value="UniProtKB-KW"/>
</dbReference>
<keyword evidence="7" id="KW-0807">Transducer</keyword>
<dbReference type="EMBL" id="CAXITT010000717">
    <property type="protein sequence ID" value="CAL1545511.1"/>
    <property type="molecule type" value="Genomic_DNA"/>
</dbReference>
<dbReference type="GO" id="GO:0005886">
    <property type="term" value="C:plasma membrane"/>
    <property type="evidence" value="ECO:0007669"/>
    <property type="project" value="TreeGrafter"/>
</dbReference>
<evidence type="ECO:0000256" key="3">
    <source>
        <dbReference type="ARBA" id="ARBA00022989"/>
    </source>
</evidence>
<organism evidence="10 11">
    <name type="scientific">Lymnaea stagnalis</name>
    <name type="common">Great pond snail</name>
    <name type="synonym">Helix stagnalis</name>
    <dbReference type="NCBI Taxonomy" id="6523"/>
    <lineage>
        <taxon>Eukaryota</taxon>
        <taxon>Metazoa</taxon>
        <taxon>Spiralia</taxon>
        <taxon>Lophotrochozoa</taxon>
        <taxon>Mollusca</taxon>
        <taxon>Gastropoda</taxon>
        <taxon>Heterobranchia</taxon>
        <taxon>Euthyneura</taxon>
        <taxon>Panpulmonata</taxon>
        <taxon>Hygrophila</taxon>
        <taxon>Lymnaeoidea</taxon>
        <taxon>Lymnaeidae</taxon>
        <taxon>Lymnaea</taxon>
    </lineage>
</organism>
<keyword evidence="11" id="KW-1185">Reference proteome</keyword>
<feature type="transmembrane region" description="Helical" evidence="8">
    <location>
        <begin position="112"/>
        <end position="134"/>
    </location>
</feature>
<proteinExistence type="predicted"/>
<keyword evidence="6" id="KW-0675">Receptor</keyword>
<dbReference type="CDD" id="cd00637">
    <property type="entry name" value="7tm_classA_rhodopsin-like"/>
    <property type="match status" value="1"/>
</dbReference>
<dbReference type="InterPro" id="IPR017452">
    <property type="entry name" value="GPCR_Rhodpsn_7TM"/>
</dbReference>
<keyword evidence="3 8" id="KW-1133">Transmembrane helix</keyword>
<dbReference type="PANTHER" id="PTHR24243:SF230">
    <property type="entry name" value="G-PROTEIN COUPLED RECEPTORS FAMILY 1 PROFILE DOMAIN-CONTAINING PROTEIN"/>
    <property type="match status" value="1"/>
</dbReference>
<feature type="transmembrane region" description="Helical" evidence="8">
    <location>
        <begin position="264"/>
        <end position="287"/>
    </location>
</feature>
<evidence type="ECO:0000256" key="7">
    <source>
        <dbReference type="ARBA" id="ARBA00023224"/>
    </source>
</evidence>
<feature type="domain" description="G-protein coupled receptors family 1 profile" evidence="9">
    <location>
        <begin position="15"/>
        <end position="280"/>
    </location>
</feature>
<name>A0AAV2IIS6_LYMST</name>
<dbReference type="PROSITE" id="PS00237">
    <property type="entry name" value="G_PROTEIN_RECEP_F1_1"/>
    <property type="match status" value="1"/>
</dbReference>
<evidence type="ECO:0000256" key="5">
    <source>
        <dbReference type="ARBA" id="ARBA00023136"/>
    </source>
</evidence>
<protein>
    <recommendedName>
        <fullName evidence="9">G-protein coupled receptors family 1 profile domain-containing protein</fullName>
    </recommendedName>
</protein>
<comment type="caution">
    <text evidence="10">The sequence shown here is derived from an EMBL/GenBank/DDBJ whole genome shotgun (WGS) entry which is preliminary data.</text>
</comment>
<feature type="transmembrane region" description="Helical" evidence="8">
    <location>
        <begin position="72"/>
        <end position="91"/>
    </location>
</feature>
<dbReference type="Pfam" id="PF00001">
    <property type="entry name" value="7tm_1"/>
    <property type="match status" value="1"/>
</dbReference>